<evidence type="ECO:0000256" key="11">
    <source>
        <dbReference type="ARBA" id="ARBA00023125"/>
    </source>
</evidence>
<feature type="domain" description="Toprim" evidence="13">
    <location>
        <begin position="238"/>
        <end position="318"/>
    </location>
</feature>
<evidence type="ECO:0000256" key="6">
    <source>
        <dbReference type="ARBA" id="ARBA00022705"/>
    </source>
</evidence>
<dbReference type="InterPro" id="IPR006295">
    <property type="entry name" value="DNA_primase_DnaG"/>
</dbReference>
<organism evidence="14 15">
    <name type="scientific">Holospora curviuscula</name>
    <dbReference type="NCBI Taxonomy" id="1082868"/>
    <lineage>
        <taxon>Bacteria</taxon>
        <taxon>Pseudomonadati</taxon>
        <taxon>Pseudomonadota</taxon>
        <taxon>Alphaproteobacteria</taxon>
        <taxon>Holosporales</taxon>
        <taxon>Holosporaceae</taxon>
        <taxon>Holospora</taxon>
    </lineage>
</organism>
<accession>A0A2S5R7U8</accession>
<dbReference type="InterPro" id="IPR002694">
    <property type="entry name" value="Znf_CHC2"/>
</dbReference>
<keyword evidence="9" id="KW-0862">Zinc</keyword>
<evidence type="ECO:0000256" key="5">
    <source>
        <dbReference type="ARBA" id="ARBA00022695"/>
    </source>
</evidence>
<dbReference type="InterPro" id="IPR036977">
    <property type="entry name" value="DNA_primase_Znf_CHC2"/>
</dbReference>
<evidence type="ECO:0000259" key="13">
    <source>
        <dbReference type="PROSITE" id="PS50880"/>
    </source>
</evidence>
<evidence type="ECO:0000256" key="7">
    <source>
        <dbReference type="ARBA" id="ARBA00022723"/>
    </source>
</evidence>
<dbReference type="Gene3D" id="3.90.980.10">
    <property type="entry name" value="DNA primase, catalytic core, N-terminal domain"/>
    <property type="match status" value="1"/>
</dbReference>
<dbReference type="Gene3D" id="3.90.580.10">
    <property type="entry name" value="Zinc finger, CHC2-type domain"/>
    <property type="match status" value="1"/>
</dbReference>
<reference evidence="14 15" key="1">
    <citation type="submission" date="2017-11" db="EMBL/GenBank/DDBJ databases">
        <title>Comparative genomic analysis of Holospora spp., intranuclear symbionts of paramecia.</title>
        <authorList>
            <person name="Garushyants S.K."/>
            <person name="Beliavskaya A."/>
            <person name="Malko D.B."/>
            <person name="Logacheva M.D."/>
            <person name="Rautian M.S."/>
            <person name="Gelfand M.S."/>
        </authorList>
    </citation>
    <scope>NUCLEOTIDE SEQUENCE [LARGE SCALE GENOMIC DNA]</scope>
    <source>
        <strain evidence="15">02AZ16</strain>
    </source>
</reference>
<proteinExistence type="predicted"/>
<dbReference type="EMBL" id="PHHC01000130">
    <property type="protein sequence ID" value="PPE03195.1"/>
    <property type="molecule type" value="Genomic_DNA"/>
</dbReference>
<dbReference type="SUPFAM" id="SSF56731">
    <property type="entry name" value="DNA primase core"/>
    <property type="match status" value="1"/>
</dbReference>
<keyword evidence="10" id="KW-0460">Magnesium</keyword>
<dbReference type="SUPFAM" id="SSF57783">
    <property type="entry name" value="Zinc beta-ribbon"/>
    <property type="match status" value="1"/>
</dbReference>
<dbReference type="InterPro" id="IPR034151">
    <property type="entry name" value="TOPRIM_DnaG_bac"/>
</dbReference>
<dbReference type="GO" id="GO:0008270">
    <property type="term" value="F:zinc ion binding"/>
    <property type="evidence" value="ECO:0007669"/>
    <property type="project" value="UniProtKB-KW"/>
</dbReference>
<keyword evidence="12" id="KW-0804">Transcription</keyword>
<dbReference type="Pfam" id="PF13155">
    <property type="entry name" value="Toprim_2"/>
    <property type="match status" value="1"/>
</dbReference>
<evidence type="ECO:0000256" key="1">
    <source>
        <dbReference type="ARBA" id="ARBA00001947"/>
    </source>
</evidence>
<dbReference type="FunFam" id="3.90.580.10:FF:000001">
    <property type="entry name" value="DNA primase"/>
    <property type="match status" value="1"/>
</dbReference>
<keyword evidence="3" id="KW-0639">Primosome</keyword>
<keyword evidence="11" id="KW-0238">DNA-binding</keyword>
<dbReference type="InterPro" id="IPR006171">
    <property type="entry name" value="TOPRIM_dom"/>
</dbReference>
<comment type="cofactor">
    <cofactor evidence="1">
        <name>Zn(2+)</name>
        <dbReference type="ChEBI" id="CHEBI:29105"/>
    </cofactor>
</comment>
<keyword evidence="5" id="KW-0548">Nucleotidyltransferase</keyword>
<dbReference type="PROSITE" id="PS50880">
    <property type="entry name" value="TOPRIM"/>
    <property type="match status" value="1"/>
</dbReference>
<dbReference type="OrthoDB" id="9803773at2"/>
<dbReference type="InterPro" id="IPR013264">
    <property type="entry name" value="DNAG_N"/>
</dbReference>
<dbReference type="GO" id="GO:0006269">
    <property type="term" value="P:DNA replication, synthesis of primer"/>
    <property type="evidence" value="ECO:0007669"/>
    <property type="project" value="UniProtKB-KW"/>
</dbReference>
<evidence type="ECO:0000256" key="3">
    <source>
        <dbReference type="ARBA" id="ARBA00022515"/>
    </source>
</evidence>
<evidence type="ECO:0000256" key="4">
    <source>
        <dbReference type="ARBA" id="ARBA00022679"/>
    </source>
</evidence>
<dbReference type="Pfam" id="PF01807">
    <property type="entry name" value="Zn_ribbon_DnaG"/>
    <property type="match status" value="1"/>
</dbReference>
<evidence type="ECO:0000256" key="10">
    <source>
        <dbReference type="ARBA" id="ARBA00022842"/>
    </source>
</evidence>
<dbReference type="CDD" id="cd03364">
    <property type="entry name" value="TOPRIM_DnaG_primases"/>
    <property type="match status" value="1"/>
</dbReference>
<keyword evidence="7" id="KW-0479">Metal-binding</keyword>
<dbReference type="SMART" id="SM00493">
    <property type="entry name" value="TOPRIM"/>
    <property type="match status" value="1"/>
</dbReference>
<keyword evidence="15" id="KW-1185">Reference proteome</keyword>
<dbReference type="GO" id="GO:0003677">
    <property type="term" value="F:DNA binding"/>
    <property type="evidence" value="ECO:0007669"/>
    <property type="project" value="UniProtKB-KW"/>
</dbReference>
<evidence type="ECO:0000256" key="2">
    <source>
        <dbReference type="ARBA" id="ARBA00022478"/>
    </source>
</evidence>
<evidence type="ECO:0000256" key="8">
    <source>
        <dbReference type="ARBA" id="ARBA00022771"/>
    </source>
</evidence>
<dbReference type="GO" id="GO:1990077">
    <property type="term" value="C:primosome complex"/>
    <property type="evidence" value="ECO:0007669"/>
    <property type="project" value="UniProtKB-KW"/>
</dbReference>
<dbReference type="Gene3D" id="3.40.1360.10">
    <property type="match status" value="1"/>
</dbReference>
<keyword evidence="6" id="KW-0235">DNA replication</keyword>
<keyword evidence="4" id="KW-0808">Transferase</keyword>
<gene>
    <name evidence="14" type="ORF">HCUR_01359</name>
</gene>
<keyword evidence="8" id="KW-0863">Zinc-finger</keyword>
<evidence type="ECO:0000313" key="14">
    <source>
        <dbReference type="EMBL" id="PPE03195.1"/>
    </source>
</evidence>
<protein>
    <submittedName>
        <fullName evidence="14">DNA primase</fullName>
    </submittedName>
</protein>
<dbReference type="NCBIfam" id="TIGR01391">
    <property type="entry name" value="dnaG"/>
    <property type="match status" value="1"/>
</dbReference>
<dbReference type="GO" id="GO:0003899">
    <property type="term" value="F:DNA-directed RNA polymerase activity"/>
    <property type="evidence" value="ECO:0007669"/>
    <property type="project" value="InterPro"/>
</dbReference>
<dbReference type="Proteomes" id="UP000239425">
    <property type="component" value="Unassembled WGS sequence"/>
</dbReference>
<comment type="caution">
    <text evidence="14">The sequence shown here is derived from an EMBL/GenBank/DDBJ whole genome shotgun (WGS) entry which is preliminary data.</text>
</comment>
<evidence type="ECO:0000256" key="9">
    <source>
        <dbReference type="ARBA" id="ARBA00022833"/>
    </source>
</evidence>
<dbReference type="Pfam" id="PF08275">
    <property type="entry name" value="DNAG_N"/>
    <property type="match status" value="1"/>
</dbReference>
<dbReference type="PANTHER" id="PTHR30313:SF2">
    <property type="entry name" value="DNA PRIMASE"/>
    <property type="match status" value="1"/>
</dbReference>
<dbReference type="RefSeq" id="WP_104207276.1">
    <property type="nucleotide sequence ID" value="NZ_PHHC01000130.1"/>
</dbReference>
<evidence type="ECO:0000256" key="12">
    <source>
        <dbReference type="ARBA" id="ARBA00023163"/>
    </source>
</evidence>
<sequence length="555" mass="63596">MDASIYTQIRHRISIVDLVSRYVKLRKKGITWSALCPFHQEKSPSFIVQELKGRYHCFGCGAHGDAVDFIKNIENITHIEALQKLAEQANIQGWKRGYENNQNSELKECLQTVCDYCTKALKIHAPSLNYLKSRGISKACQEHFKIGWCDAHVMRHIRSHFSTEILTNAGIITRLHQKNFFEERILFPIFNGNCEILGFGGRSLHPAKMPKYLNSPETTLFIKHQILYGIEHLKSNLSCVVVVEGYLDALAFWNRMPAVACLGTALSCEHLHILWRATPEPVLCFDGDAAGKKGVQKAILTALPVLKPGNTLRIASLPEGQDPQSSIQYQGWAFMESILKNASSLSEVLYETIFPQEVLSVPERRAKAVLSWKQHVETIANTEVKHAYQTFFKERFYQRSFSSRFVSRKKSEVSCTVSSVLGVEILLGALCVFPELYGEVQELFVQLHCPEAYASIKEDLIQWKARCVESSFLEGEVPKECSSLSWYSTLVQRVTPHLVFWQQLDLNALQEQWIELFNAHQTQFYLERMRDTLKHNSDLLFSQWEELKLLTFKEE</sequence>
<dbReference type="GO" id="GO:0000428">
    <property type="term" value="C:DNA-directed RNA polymerase complex"/>
    <property type="evidence" value="ECO:0007669"/>
    <property type="project" value="UniProtKB-KW"/>
</dbReference>
<dbReference type="InterPro" id="IPR037068">
    <property type="entry name" value="DNA_primase_core_N_sf"/>
</dbReference>
<dbReference type="AlphaFoldDB" id="A0A2S5R7U8"/>
<keyword evidence="2" id="KW-0240">DNA-directed RNA polymerase</keyword>
<dbReference type="InterPro" id="IPR050219">
    <property type="entry name" value="DnaG_primase"/>
</dbReference>
<dbReference type="SMART" id="SM00400">
    <property type="entry name" value="ZnF_CHCC"/>
    <property type="match status" value="1"/>
</dbReference>
<name>A0A2S5R7U8_9PROT</name>
<dbReference type="GO" id="GO:0005737">
    <property type="term" value="C:cytoplasm"/>
    <property type="evidence" value="ECO:0007669"/>
    <property type="project" value="TreeGrafter"/>
</dbReference>
<evidence type="ECO:0000313" key="15">
    <source>
        <dbReference type="Proteomes" id="UP000239425"/>
    </source>
</evidence>
<dbReference type="PANTHER" id="PTHR30313">
    <property type="entry name" value="DNA PRIMASE"/>
    <property type="match status" value="1"/>
</dbReference>